<evidence type="ECO:0000313" key="2">
    <source>
        <dbReference type="EMBL" id="MDV2477983.1"/>
    </source>
</evidence>
<feature type="domain" description="Saccharopine dehydrogenase NADP binding" evidence="1">
    <location>
        <begin position="20"/>
        <end position="113"/>
    </location>
</feature>
<protein>
    <recommendedName>
        <fullName evidence="1">Saccharopine dehydrogenase NADP binding domain-containing protein</fullName>
    </recommendedName>
</protein>
<dbReference type="EMBL" id="WBMO01000005">
    <property type="protein sequence ID" value="MDV2477983.1"/>
    <property type="molecule type" value="Genomic_DNA"/>
</dbReference>
<organism evidence="2 3">
    <name type="scientific">Rhodococcus zopfii</name>
    <dbReference type="NCBI Taxonomy" id="43772"/>
    <lineage>
        <taxon>Bacteria</taxon>
        <taxon>Bacillati</taxon>
        <taxon>Actinomycetota</taxon>
        <taxon>Actinomycetes</taxon>
        <taxon>Mycobacteriales</taxon>
        <taxon>Nocardiaceae</taxon>
        <taxon>Rhodococcus</taxon>
    </lineage>
</organism>
<dbReference type="InterPro" id="IPR005097">
    <property type="entry name" value="Sacchrp_dh_NADP-bd"/>
</dbReference>
<sequence>MSDNTSRSASRPILHDNCRVAVVGGGGAMGRWAVRMAAGFAFVKDLVVADLDAQRAQEICDEVGGPARPEQLDVTDQARLRQVFADCDIVLNTVGPFAVFGDRIPRTAIDCGCDDRPLLSILRSEEVF</sequence>
<dbReference type="InterPro" id="IPR036291">
    <property type="entry name" value="NAD(P)-bd_dom_sf"/>
</dbReference>
<gene>
    <name evidence="2" type="ORF">F8M49_25955</name>
</gene>
<accession>A0ABU3WX73</accession>
<evidence type="ECO:0000313" key="3">
    <source>
        <dbReference type="Proteomes" id="UP001275440"/>
    </source>
</evidence>
<dbReference type="Gene3D" id="3.40.50.720">
    <property type="entry name" value="NAD(P)-binding Rossmann-like Domain"/>
    <property type="match status" value="1"/>
</dbReference>
<reference evidence="2 3" key="1">
    <citation type="submission" date="2019-10" db="EMBL/GenBank/DDBJ databases">
        <title>Draft Genome Assembly of Rhodococcus zopfii DSM44189.</title>
        <authorList>
            <person name="Sutton J.M."/>
            <person name="Akob D.M."/>
            <person name="Bushman T.J."/>
        </authorList>
    </citation>
    <scope>NUCLEOTIDE SEQUENCE [LARGE SCALE GENOMIC DNA]</scope>
    <source>
        <strain evidence="2 3">DSM 44189</strain>
    </source>
</reference>
<proteinExistence type="predicted"/>
<dbReference type="Proteomes" id="UP001275440">
    <property type="component" value="Unassembled WGS sequence"/>
</dbReference>
<dbReference type="Pfam" id="PF03435">
    <property type="entry name" value="Sacchrp_dh_NADP"/>
    <property type="match status" value="1"/>
</dbReference>
<keyword evidence="3" id="KW-1185">Reference proteome</keyword>
<evidence type="ECO:0000259" key="1">
    <source>
        <dbReference type="Pfam" id="PF03435"/>
    </source>
</evidence>
<comment type="caution">
    <text evidence="2">The sequence shown here is derived from an EMBL/GenBank/DDBJ whole genome shotgun (WGS) entry which is preliminary data.</text>
</comment>
<dbReference type="SUPFAM" id="SSF51735">
    <property type="entry name" value="NAD(P)-binding Rossmann-fold domains"/>
    <property type="match status" value="1"/>
</dbReference>
<name>A0ABU3WX73_9NOCA</name>